<feature type="transmembrane region" description="Helical" evidence="2">
    <location>
        <begin position="134"/>
        <end position="154"/>
    </location>
</feature>
<feature type="compositionally biased region" description="Acidic residues" evidence="1">
    <location>
        <begin position="281"/>
        <end position="291"/>
    </location>
</feature>
<dbReference type="OrthoDB" id="253413at2157"/>
<keyword evidence="5" id="KW-1185">Reference proteome</keyword>
<keyword evidence="2" id="KW-0472">Membrane</keyword>
<feature type="transmembrane region" description="Helical" evidence="2">
    <location>
        <begin position="184"/>
        <end position="208"/>
    </location>
</feature>
<dbReference type="InterPro" id="IPR025828">
    <property type="entry name" value="Put_sensor_dom"/>
</dbReference>
<dbReference type="Pfam" id="PF13796">
    <property type="entry name" value="Sensor"/>
    <property type="match status" value="1"/>
</dbReference>
<feature type="transmembrane region" description="Helical" evidence="2">
    <location>
        <begin position="60"/>
        <end position="79"/>
    </location>
</feature>
<keyword evidence="4" id="KW-0418">Kinase</keyword>
<dbReference type="RefSeq" id="WP_007259878.1">
    <property type="nucleotide sequence ID" value="NZ_AOHZ01000061.1"/>
</dbReference>
<feature type="domain" description="Putative sensor" evidence="3">
    <location>
        <begin position="33"/>
        <end position="217"/>
    </location>
</feature>
<organism evidence="4 5">
    <name type="scientific">Natronolimnohabitans innermongolicus JCM 12255</name>
    <dbReference type="NCBI Taxonomy" id="1227499"/>
    <lineage>
        <taxon>Archaea</taxon>
        <taxon>Methanobacteriati</taxon>
        <taxon>Methanobacteriota</taxon>
        <taxon>Stenosarchaea group</taxon>
        <taxon>Halobacteria</taxon>
        <taxon>Halobacteriales</taxon>
        <taxon>Natrialbaceae</taxon>
        <taxon>Natronolimnohabitans</taxon>
    </lineage>
</organism>
<evidence type="ECO:0000313" key="5">
    <source>
        <dbReference type="Proteomes" id="UP000011602"/>
    </source>
</evidence>
<keyword evidence="2" id="KW-1133">Transmembrane helix</keyword>
<dbReference type="AlphaFoldDB" id="L9X031"/>
<feature type="compositionally biased region" description="Low complexity" evidence="1">
    <location>
        <begin position="223"/>
        <end position="235"/>
    </location>
</feature>
<evidence type="ECO:0000259" key="3">
    <source>
        <dbReference type="Pfam" id="PF13796"/>
    </source>
</evidence>
<evidence type="ECO:0000256" key="1">
    <source>
        <dbReference type="SAM" id="MobiDB-lite"/>
    </source>
</evidence>
<keyword evidence="2" id="KW-0812">Transmembrane</keyword>
<protein>
    <submittedName>
        <fullName evidence="4">Two-component system sensor kinase</fullName>
    </submittedName>
</protein>
<dbReference type="STRING" id="1227499.C493_13023"/>
<evidence type="ECO:0000256" key="2">
    <source>
        <dbReference type="SAM" id="Phobius"/>
    </source>
</evidence>
<gene>
    <name evidence="4" type="ORF">C493_13023</name>
</gene>
<feature type="transmembrane region" description="Helical" evidence="2">
    <location>
        <begin position="31"/>
        <end position="54"/>
    </location>
</feature>
<sequence>MCPPRRADATDGVAARDLVGIVADGQTYKNLLYLLLAFPLGFLYLMLVTFGFAFGTAFSIVLIGIPILIATVAGCRLLARLERRLANALLSTELERARDADGEAETANGLLAGTKRYLDAPSTWRGVGFLLLKFWVGMAGFVLLVLFLSALSIVTAPVRYPHEVEFFTVNSTTVSWTIDSLPEALLAVPIGAIAAIALLHVINAFAYVCGRIAESLLGDPASGSGSVSGAESTAGPPNAAAGSRAQATELTEADASDSSPAATGDPWAEPDGDDTSRPDDDSPQPDDDREW</sequence>
<reference evidence="4 5" key="1">
    <citation type="journal article" date="2014" name="PLoS Genet.">
        <title>Phylogenetically driven sequencing of extremely halophilic archaea reveals strategies for static and dynamic osmo-response.</title>
        <authorList>
            <person name="Becker E.A."/>
            <person name="Seitzer P.M."/>
            <person name="Tritt A."/>
            <person name="Larsen D."/>
            <person name="Krusor M."/>
            <person name="Yao A.I."/>
            <person name="Wu D."/>
            <person name="Madern D."/>
            <person name="Eisen J.A."/>
            <person name="Darling A.E."/>
            <person name="Facciotti M.T."/>
        </authorList>
    </citation>
    <scope>NUCLEOTIDE SEQUENCE [LARGE SCALE GENOMIC DNA]</scope>
    <source>
        <strain evidence="4 5">JCM 12255</strain>
    </source>
</reference>
<dbReference type="eggNOG" id="arCOG03085">
    <property type="taxonomic scope" value="Archaea"/>
</dbReference>
<name>L9X031_9EURY</name>
<feature type="region of interest" description="Disordered" evidence="1">
    <location>
        <begin position="223"/>
        <end position="291"/>
    </location>
</feature>
<dbReference type="GO" id="GO:0016301">
    <property type="term" value="F:kinase activity"/>
    <property type="evidence" value="ECO:0007669"/>
    <property type="project" value="UniProtKB-KW"/>
</dbReference>
<dbReference type="Proteomes" id="UP000011602">
    <property type="component" value="Unassembled WGS sequence"/>
</dbReference>
<comment type="caution">
    <text evidence="4">The sequence shown here is derived from an EMBL/GenBank/DDBJ whole genome shotgun (WGS) entry which is preliminary data.</text>
</comment>
<accession>L9X031</accession>
<keyword evidence="4" id="KW-0808">Transferase</keyword>
<dbReference type="EMBL" id="AOHZ01000061">
    <property type="protein sequence ID" value="ELY53973.1"/>
    <property type="molecule type" value="Genomic_DNA"/>
</dbReference>
<evidence type="ECO:0000313" key="4">
    <source>
        <dbReference type="EMBL" id="ELY53973.1"/>
    </source>
</evidence>
<proteinExistence type="predicted"/>